<keyword evidence="3" id="KW-1185">Reference proteome</keyword>
<protein>
    <submittedName>
        <fullName evidence="2">Uncharacterized protein</fullName>
    </submittedName>
</protein>
<evidence type="ECO:0000313" key="3">
    <source>
        <dbReference type="Proteomes" id="UP000232323"/>
    </source>
</evidence>
<feature type="region of interest" description="Disordered" evidence="1">
    <location>
        <begin position="373"/>
        <end position="395"/>
    </location>
</feature>
<evidence type="ECO:0000256" key="1">
    <source>
        <dbReference type="SAM" id="MobiDB-lite"/>
    </source>
</evidence>
<accession>A0A250X9Z1</accession>
<name>A0A250X9Z1_9CHLO</name>
<sequence length="508" mass="57735">MRNYPLVIFFAAGPMGQFASKAFDGDPYIEIMRVLPDKELVWWIQKVIWVAEGFTLLEHMGRTYPKLFVYKCQSCNGAGTKTCPHCHGFKIKKATSHNGFRLSEETTVGRLLSTAGTQECDQCGGYCQWDDESEWQGMWQDWEKKLAYYDRSKAKIFDNWYEDVVNEGNLDDDTPEGEDPEFDPSVKGYLPDMDRDYRKIPKRTKALMKRFGGHPYENYDMIPKWIIDPTASLEENADRMALDYNWLPPELDPMVFPEHLLNANNPIMQFQHQIHMEYLIMSNLDAAIKNEPKPTMFTPSAGTVVCPDCSGKPTHVRFAPNWATIFRLEPPFWLQTLSRMNQLGTDELVATAKQRGGRFLGTHMENLQYMERQTSAAGASSNNSSSNLFEVPNQPRKDKEIQAALSSTGDLWQYKLRPGVDAHYDYGPGDPLAYSTGRVDKDTIAVPKVNPLSGSEPKNAQLIYENMNPAKNLARRLRDLRQLGEDATPEERAAALSWLQARDGVGST</sequence>
<dbReference type="Proteomes" id="UP000232323">
    <property type="component" value="Unassembled WGS sequence"/>
</dbReference>
<dbReference type="EMBL" id="BEGY01000047">
    <property type="protein sequence ID" value="GAX79933.1"/>
    <property type="molecule type" value="Genomic_DNA"/>
</dbReference>
<proteinExistence type="predicted"/>
<reference evidence="2 3" key="1">
    <citation type="submission" date="2017-08" db="EMBL/GenBank/DDBJ databases">
        <title>Acidophilic green algal genome provides insights into adaptation to an acidic environment.</title>
        <authorList>
            <person name="Hirooka S."/>
            <person name="Hirose Y."/>
            <person name="Kanesaki Y."/>
            <person name="Higuchi S."/>
            <person name="Fujiwara T."/>
            <person name="Onuma R."/>
            <person name="Era A."/>
            <person name="Ohbayashi R."/>
            <person name="Uzuka A."/>
            <person name="Nozaki H."/>
            <person name="Yoshikawa H."/>
            <person name="Miyagishima S.Y."/>
        </authorList>
    </citation>
    <scope>NUCLEOTIDE SEQUENCE [LARGE SCALE GENOMIC DNA]</scope>
    <source>
        <strain evidence="2 3">NIES-2499</strain>
    </source>
</reference>
<gene>
    <name evidence="2" type="ORF">CEUSTIGMA_g7373.t1</name>
</gene>
<dbReference type="AlphaFoldDB" id="A0A250X9Z1"/>
<evidence type="ECO:0000313" key="2">
    <source>
        <dbReference type="EMBL" id="GAX79933.1"/>
    </source>
</evidence>
<dbReference type="OrthoDB" id="533847at2759"/>
<organism evidence="2 3">
    <name type="scientific">Chlamydomonas eustigma</name>
    <dbReference type="NCBI Taxonomy" id="1157962"/>
    <lineage>
        <taxon>Eukaryota</taxon>
        <taxon>Viridiplantae</taxon>
        <taxon>Chlorophyta</taxon>
        <taxon>core chlorophytes</taxon>
        <taxon>Chlorophyceae</taxon>
        <taxon>CS clade</taxon>
        <taxon>Chlamydomonadales</taxon>
        <taxon>Chlamydomonadaceae</taxon>
        <taxon>Chlamydomonas</taxon>
    </lineage>
</organism>
<comment type="caution">
    <text evidence="2">The sequence shown here is derived from an EMBL/GenBank/DDBJ whole genome shotgun (WGS) entry which is preliminary data.</text>
</comment>
<feature type="compositionally biased region" description="Low complexity" evidence="1">
    <location>
        <begin position="375"/>
        <end position="387"/>
    </location>
</feature>